<dbReference type="InterPro" id="IPR054480">
    <property type="entry name" value="AHAS_small-like_ACT"/>
</dbReference>
<organism evidence="8 9">
    <name type="scientific">Arxiozyma heterogenica</name>
    <dbReference type="NCBI Taxonomy" id="278026"/>
    <lineage>
        <taxon>Eukaryota</taxon>
        <taxon>Fungi</taxon>
        <taxon>Dikarya</taxon>
        <taxon>Ascomycota</taxon>
        <taxon>Saccharomycotina</taxon>
        <taxon>Saccharomycetes</taxon>
        <taxon>Saccharomycetales</taxon>
        <taxon>Saccharomycetaceae</taxon>
        <taxon>Arxiozyma</taxon>
    </lineage>
</organism>
<gene>
    <name evidence="8" type="ORF">RI543_003225</name>
</gene>
<dbReference type="InterPro" id="IPR053050">
    <property type="entry name" value="ALS_regulatory_subunit"/>
</dbReference>
<comment type="similarity">
    <text evidence="3">Belongs to the acetolactate synthase small subunit family.</text>
</comment>
<dbReference type="Pfam" id="PF10369">
    <property type="entry name" value="ALS_ss_C"/>
    <property type="match status" value="1"/>
</dbReference>
<proteinExistence type="inferred from homology"/>
<dbReference type="PROSITE" id="PS51671">
    <property type="entry name" value="ACT"/>
    <property type="match status" value="1"/>
</dbReference>
<comment type="pathway">
    <text evidence="1">Amino-acid biosynthesis; L-isoleucine biosynthesis; L-isoleucine from 2-oxobutanoate: step 1/4.</text>
</comment>
<dbReference type="GO" id="GO:0009082">
    <property type="term" value="P:branched-chain amino acid biosynthetic process"/>
    <property type="evidence" value="ECO:0007669"/>
    <property type="project" value="UniProtKB-KW"/>
</dbReference>
<dbReference type="PANTHER" id="PTHR31242">
    <property type="entry name" value="ACETOLACTATE SYNTHASE SMALL SUBUNIT, MITOCHONDRIAL"/>
    <property type="match status" value="1"/>
</dbReference>
<dbReference type="GO" id="GO:1990610">
    <property type="term" value="F:acetolactate synthase regulator activity"/>
    <property type="evidence" value="ECO:0007669"/>
    <property type="project" value="InterPro"/>
</dbReference>
<dbReference type="InterPro" id="IPR019455">
    <property type="entry name" value="Acetolactate_synth_ssu_C"/>
</dbReference>
<dbReference type="Gene3D" id="3.30.70.1150">
    <property type="entry name" value="ACT-like. Chain A, domain 2"/>
    <property type="match status" value="1"/>
</dbReference>
<evidence type="ECO:0000256" key="3">
    <source>
        <dbReference type="ARBA" id="ARBA00006341"/>
    </source>
</evidence>
<dbReference type="AlphaFoldDB" id="A0AAN7WL48"/>
<evidence type="ECO:0000256" key="6">
    <source>
        <dbReference type="SAM" id="MobiDB-lite"/>
    </source>
</evidence>
<evidence type="ECO:0000256" key="1">
    <source>
        <dbReference type="ARBA" id="ARBA00004974"/>
    </source>
</evidence>
<reference evidence="9" key="1">
    <citation type="submission" date="2023-07" db="EMBL/GenBank/DDBJ databases">
        <title>A draft genome of Kazachstania heterogenica Y-27499.</title>
        <authorList>
            <person name="Donic C."/>
            <person name="Kralova J.S."/>
            <person name="Fidel L."/>
            <person name="Ben-Dor S."/>
            <person name="Jung S."/>
        </authorList>
    </citation>
    <scope>NUCLEOTIDE SEQUENCE [LARGE SCALE GENOMIC DNA]</scope>
    <source>
        <strain evidence="9">Y27499</strain>
    </source>
</reference>
<dbReference type="Proteomes" id="UP001306508">
    <property type="component" value="Unassembled WGS sequence"/>
</dbReference>
<dbReference type="GO" id="GO:0042645">
    <property type="term" value="C:mitochondrial nucleoid"/>
    <property type="evidence" value="ECO:0007669"/>
    <property type="project" value="TreeGrafter"/>
</dbReference>
<keyword evidence="5" id="KW-0100">Branched-chain amino acid biosynthesis</keyword>
<dbReference type="EMBL" id="JAWIZZ010000047">
    <property type="protein sequence ID" value="KAK5779335.1"/>
    <property type="molecule type" value="Genomic_DNA"/>
</dbReference>
<dbReference type="InterPro" id="IPR004789">
    <property type="entry name" value="Acetalactate_synth_ssu"/>
</dbReference>
<dbReference type="CDD" id="cd04878">
    <property type="entry name" value="ACT_AHAS"/>
    <property type="match status" value="1"/>
</dbReference>
<dbReference type="NCBIfam" id="TIGR00119">
    <property type="entry name" value="acolac_sm"/>
    <property type="match status" value="1"/>
</dbReference>
<evidence type="ECO:0000256" key="2">
    <source>
        <dbReference type="ARBA" id="ARBA00005025"/>
    </source>
</evidence>
<comment type="pathway">
    <text evidence="2">Amino-acid biosynthesis; L-valine biosynthesis; L-valine from pyruvate: step 1/4.</text>
</comment>
<protein>
    <recommendedName>
        <fullName evidence="7">ACT domain-containing protein</fullName>
    </recommendedName>
</protein>
<dbReference type="InterPro" id="IPR027271">
    <property type="entry name" value="Acetolactate_synth/TF_NikR_C"/>
</dbReference>
<feature type="region of interest" description="Disordered" evidence="6">
    <location>
        <begin position="290"/>
        <end position="310"/>
    </location>
</feature>
<dbReference type="InterPro" id="IPR045865">
    <property type="entry name" value="ACT-like_dom_sf"/>
</dbReference>
<evidence type="ECO:0000259" key="7">
    <source>
        <dbReference type="PROSITE" id="PS51671"/>
    </source>
</evidence>
<evidence type="ECO:0000313" key="8">
    <source>
        <dbReference type="EMBL" id="KAK5779335.1"/>
    </source>
</evidence>
<dbReference type="FunFam" id="3.30.70.260:FF:000001">
    <property type="entry name" value="Acetolactate synthase, small subunit"/>
    <property type="match status" value="1"/>
</dbReference>
<dbReference type="GO" id="GO:0008652">
    <property type="term" value="P:amino acid biosynthetic process"/>
    <property type="evidence" value="ECO:0007669"/>
    <property type="project" value="UniProtKB-KW"/>
</dbReference>
<evidence type="ECO:0000256" key="5">
    <source>
        <dbReference type="ARBA" id="ARBA00023304"/>
    </source>
</evidence>
<evidence type="ECO:0000313" key="9">
    <source>
        <dbReference type="Proteomes" id="UP001306508"/>
    </source>
</evidence>
<evidence type="ECO:0000256" key="4">
    <source>
        <dbReference type="ARBA" id="ARBA00022605"/>
    </source>
</evidence>
<dbReference type="InterPro" id="IPR039557">
    <property type="entry name" value="AHAS_ACT"/>
</dbReference>
<dbReference type="SUPFAM" id="SSF55021">
    <property type="entry name" value="ACT-like"/>
    <property type="match status" value="2"/>
</dbReference>
<dbReference type="InterPro" id="IPR002912">
    <property type="entry name" value="ACT_dom"/>
</dbReference>
<accession>A0AAN7WL48</accession>
<keyword evidence="9" id="KW-1185">Reference proteome</keyword>
<dbReference type="PANTHER" id="PTHR31242:SF2">
    <property type="entry name" value="ACETOLACTATE SYNTHASE SMALL SUBUNIT, MITOCHONDRIAL"/>
    <property type="match status" value="1"/>
</dbReference>
<comment type="caution">
    <text evidence="8">The sequence shown here is derived from an EMBL/GenBank/DDBJ whole genome shotgun (WGS) entry which is preliminary data.</text>
</comment>
<sequence>MIRTLLSGSIKRSTTVSSSFIRHSSSSTSALAYKRLHKHHANPPLPILETPIWNANAAVSSIIYETPVPSSQPRKQHVLNCLVQNEPGVLSRISGTLAARGFNIDSLIVCNTEVKDLSRMTIVLQGQDSVIEQARRQIEDLVPVYAVLNYTDSQLVKRELLMARISLLGSEYFEDLLLHHHQSTVPSSVDTFASDGNKGPSDADLINKIRDQPYHPSNMPASEVLRKKHEHLNDITVLAQNFGGKVVDISETSCIVELAAKPSRVSAFLRLVEPFGVLECARSGMMALPRTPLQTSTEEAEGSDEQEKISEIVDITQLPPG</sequence>
<dbReference type="Pfam" id="PF22629">
    <property type="entry name" value="ACT_AHAS_ss"/>
    <property type="match status" value="1"/>
</dbReference>
<dbReference type="GO" id="GO:0005948">
    <property type="term" value="C:acetolactate synthase complex"/>
    <property type="evidence" value="ECO:0007669"/>
    <property type="project" value="TreeGrafter"/>
</dbReference>
<feature type="domain" description="ACT" evidence="7">
    <location>
        <begin position="78"/>
        <end position="158"/>
    </location>
</feature>
<dbReference type="Gene3D" id="3.30.70.260">
    <property type="match status" value="1"/>
</dbReference>
<name>A0AAN7WL48_9SACH</name>
<keyword evidence="4" id="KW-0028">Amino-acid biosynthesis</keyword>